<gene>
    <name evidence="3" type="ORF">KIH74_08680</name>
</gene>
<dbReference type="RefSeq" id="WP_214155292.1">
    <property type="nucleotide sequence ID" value="NZ_JAHBAY010000003.1"/>
</dbReference>
<dbReference type="Pfam" id="PF00144">
    <property type="entry name" value="Beta-lactamase"/>
    <property type="match status" value="1"/>
</dbReference>
<accession>A0ABS5THB9</accession>
<reference evidence="3 4" key="1">
    <citation type="submission" date="2021-05" db="EMBL/GenBank/DDBJ databases">
        <title>Kineosporia and Streptomyces sp. nov. two new marine actinobacteria isolated from Coral.</title>
        <authorList>
            <person name="Buangrab K."/>
            <person name="Sutthacheep M."/>
            <person name="Yeemin T."/>
            <person name="Harunari E."/>
            <person name="Igarashi Y."/>
            <person name="Kanchanasin P."/>
            <person name="Tanasupawat S."/>
            <person name="Phongsopitanun W."/>
        </authorList>
    </citation>
    <scope>NUCLEOTIDE SEQUENCE [LARGE SCALE GENOMIC DNA]</scope>
    <source>
        <strain evidence="3 4">J2-2</strain>
    </source>
</reference>
<organism evidence="3 4">
    <name type="scientific">Kineosporia corallincola</name>
    <dbReference type="NCBI Taxonomy" id="2835133"/>
    <lineage>
        <taxon>Bacteria</taxon>
        <taxon>Bacillati</taxon>
        <taxon>Actinomycetota</taxon>
        <taxon>Actinomycetes</taxon>
        <taxon>Kineosporiales</taxon>
        <taxon>Kineosporiaceae</taxon>
        <taxon>Kineosporia</taxon>
    </lineage>
</organism>
<comment type="caution">
    <text evidence="3">The sequence shown here is derived from an EMBL/GenBank/DDBJ whole genome shotgun (WGS) entry which is preliminary data.</text>
</comment>
<dbReference type="Pfam" id="PF24491">
    <property type="entry name" value="DUF7586"/>
    <property type="match status" value="1"/>
</dbReference>
<dbReference type="Proteomes" id="UP001197247">
    <property type="component" value="Unassembled WGS sequence"/>
</dbReference>
<dbReference type="InterPro" id="IPR012338">
    <property type="entry name" value="Beta-lactam/transpept-like"/>
</dbReference>
<dbReference type="InterPro" id="IPR056008">
    <property type="entry name" value="DUF7586"/>
</dbReference>
<protein>
    <submittedName>
        <fullName evidence="3">Beta-lactamase family protein</fullName>
    </submittedName>
</protein>
<evidence type="ECO:0000259" key="1">
    <source>
        <dbReference type="Pfam" id="PF00144"/>
    </source>
</evidence>
<dbReference type="PANTHER" id="PTHR46825">
    <property type="entry name" value="D-ALANYL-D-ALANINE-CARBOXYPEPTIDASE/ENDOPEPTIDASE AMPH"/>
    <property type="match status" value="1"/>
</dbReference>
<feature type="domain" description="Beta-lactamase-related" evidence="1">
    <location>
        <begin position="23"/>
        <end position="324"/>
    </location>
</feature>
<dbReference type="SUPFAM" id="SSF56601">
    <property type="entry name" value="beta-lactamase/transpeptidase-like"/>
    <property type="match status" value="1"/>
</dbReference>
<proteinExistence type="predicted"/>
<dbReference type="PANTHER" id="PTHR46825:SF7">
    <property type="entry name" value="D-ALANYL-D-ALANINE CARBOXYPEPTIDASE"/>
    <property type="match status" value="1"/>
</dbReference>
<dbReference type="EMBL" id="JAHBAY010000003">
    <property type="protein sequence ID" value="MBT0768999.1"/>
    <property type="molecule type" value="Genomic_DNA"/>
</dbReference>
<evidence type="ECO:0000313" key="4">
    <source>
        <dbReference type="Proteomes" id="UP001197247"/>
    </source>
</evidence>
<dbReference type="InterPro" id="IPR050491">
    <property type="entry name" value="AmpC-like"/>
</dbReference>
<evidence type="ECO:0000259" key="2">
    <source>
        <dbReference type="Pfam" id="PF24491"/>
    </source>
</evidence>
<evidence type="ECO:0000313" key="3">
    <source>
        <dbReference type="EMBL" id="MBT0768999.1"/>
    </source>
</evidence>
<keyword evidence="4" id="KW-1185">Reference proteome</keyword>
<feature type="domain" description="DUF7586" evidence="2">
    <location>
        <begin position="353"/>
        <end position="437"/>
    </location>
</feature>
<dbReference type="InterPro" id="IPR001466">
    <property type="entry name" value="Beta-lactam-related"/>
</dbReference>
<name>A0ABS5THB9_9ACTN</name>
<sequence length="467" mass="49393">MPADESIAPSTARHLLAATARVQRESRLPSLVAGVTRGGRLVWSGTRGTVRGAEPGVHTPYRIGSITKTMTAVLVLRLRDEGLVALDDPIEKHVPGLPFGDRTVGQLLAHESGLRAEAPTDWWERVAGLGWDELAARLRADDVLFPAGRRFHYSNLGYAVLGELVARTRGRSWFHALHRELLEPLGMRHTSYLAGPHAADGWAVHPWADLVLPEPAEDAGAMAPAGQLWSTVADLGRFAGLLLNSVDGGVLSASSLSEMGQATGVDAAAGRRGYGLGIFTYERGGGVVLGHGGSMPGFVSGLFVDPAQQTGAVVLTNSTNGGETNGLAMALLDIMREHEPYLGPTWTPAEQPDDEALALTGPWYWGPNGLGLRLTGTGDLIATGLAGTATRAGVFRRDADGEWTGLEGYHQGERLRPVRDAEGRVVALDIGTFVFTRTPYDPAAPVPGGVHPKGWQVQGPQAGAPVV</sequence>
<dbReference type="Gene3D" id="3.40.710.10">
    <property type="entry name" value="DD-peptidase/beta-lactamase superfamily"/>
    <property type="match status" value="1"/>
</dbReference>